<dbReference type="AlphaFoldDB" id="A0A6L2P5I9"/>
<dbReference type="EMBL" id="BKCJ010010910">
    <property type="protein sequence ID" value="GEU93693.1"/>
    <property type="molecule type" value="Genomic_DNA"/>
</dbReference>
<name>A0A6L2P5I9_TANCI</name>
<protein>
    <recommendedName>
        <fullName evidence="2">Retrovirus-related Pol polyprotein from transposon TNT 1-94</fullName>
    </recommendedName>
</protein>
<proteinExistence type="predicted"/>
<reference evidence="1" key="1">
    <citation type="journal article" date="2019" name="Sci. Rep.">
        <title>Draft genome of Tanacetum cinerariifolium, the natural source of mosquito coil.</title>
        <authorList>
            <person name="Yamashiro T."/>
            <person name="Shiraishi A."/>
            <person name="Satake H."/>
            <person name="Nakayama K."/>
        </authorList>
    </citation>
    <scope>NUCLEOTIDE SEQUENCE</scope>
</reference>
<evidence type="ECO:0000313" key="1">
    <source>
        <dbReference type="EMBL" id="GEU93693.1"/>
    </source>
</evidence>
<sequence>MLRDSVEHGPYKFKSKITVKDTNGVIDIRREEILEDLKGDYKLRYDSDIKAVNILLLGFPRSKFPPINNQLQTSSNRRTQATIQNGQVMVQNVQGRQSQGYVGNAGNNQASGARVINSVGNTTTNQLKDKMLLAQAQEAGVILGEEQHDFLVDSLEETDDCEELHLQATVNFKADHVDAYDSDCDDAATTNSIFMENLSYVGSLNDDTVAPHYDFDTLSKVPHYDTYHDSDVLNSNIQELGYTKNTVSNNESYDELKGNNDVISYTVYTLTIGDDADNYVPPHVQKNDIMSFVIE</sequence>
<evidence type="ECO:0008006" key="2">
    <source>
        <dbReference type="Google" id="ProtNLM"/>
    </source>
</evidence>
<organism evidence="1">
    <name type="scientific">Tanacetum cinerariifolium</name>
    <name type="common">Dalmatian daisy</name>
    <name type="synonym">Chrysanthemum cinerariifolium</name>
    <dbReference type="NCBI Taxonomy" id="118510"/>
    <lineage>
        <taxon>Eukaryota</taxon>
        <taxon>Viridiplantae</taxon>
        <taxon>Streptophyta</taxon>
        <taxon>Embryophyta</taxon>
        <taxon>Tracheophyta</taxon>
        <taxon>Spermatophyta</taxon>
        <taxon>Magnoliopsida</taxon>
        <taxon>eudicotyledons</taxon>
        <taxon>Gunneridae</taxon>
        <taxon>Pentapetalae</taxon>
        <taxon>asterids</taxon>
        <taxon>campanulids</taxon>
        <taxon>Asterales</taxon>
        <taxon>Asteraceae</taxon>
        <taxon>Asteroideae</taxon>
        <taxon>Anthemideae</taxon>
        <taxon>Anthemidinae</taxon>
        <taxon>Tanacetum</taxon>
    </lineage>
</organism>
<gene>
    <name evidence="1" type="ORF">Tci_065671</name>
</gene>
<accession>A0A6L2P5I9</accession>
<comment type="caution">
    <text evidence="1">The sequence shown here is derived from an EMBL/GenBank/DDBJ whole genome shotgun (WGS) entry which is preliminary data.</text>
</comment>